<dbReference type="InterPro" id="IPR029033">
    <property type="entry name" value="His_PPase_superfam"/>
</dbReference>
<name>A0A1G2C1B3_9BACT</name>
<gene>
    <name evidence="2" type="ORF">A2406_01325</name>
</gene>
<evidence type="ECO:0000313" key="2">
    <source>
        <dbReference type="EMBL" id="OGY94911.1"/>
    </source>
</evidence>
<accession>A0A1G2C1B3</accession>
<protein>
    <recommendedName>
        <fullName evidence="4">Phosphoglycerate mutase</fullName>
    </recommendedName>
</protein>
<dbReference type="Gene3D" id="3.40.50.1240">
    <property type="entry name" value="Phosphoglycerate mutase-like"/>
    <property type="match status" value="1"/>
</dbReference>
<feature type="compositionally biased region" description="Acidic residues" evidence="1">
    <location>
        <begin position="33"/>
        <end position="45"/>
    </location>
</feature>
<dbReference type="SUPFAM" id="SSF53254">
    <property type="entry name" value="Phosphoglycerate mutase-like"/>
    <property type="match status" value="1"/>
</dbReference>
<reference evidence="2 3" key="1">
    <citation type="journal article" date="2016" name="Nat. Commun.">
        <title>Thousands of microbial genomes shed light on interconnected biogeochemical processes in an aquifer system.</title>
        <authorList>
            <person name="Anantharaman K."/>
            <person name="Brown C.T."/>
            <person name="Hug L.A."/>
            <person name="Sharon I."/>
            <person name="Castelle C.J."/>
            <person name="Probst A.J."/>
            <person name="Thomas B.C."/>
            <person name="Singh A."/>
            <person name="Wilkins M.J."/>
            <person name="Karaoz U."/>
            <person name="Brodie E.L."/>
            <person name="Williams K.H."/>
            <person name="Hubbard S.S."/>
            <person name="Banfield J.F."/>
        </authorList>
    </citation>
    <scope>NUCLEOTIDE SEQUENCE [LARGE SCALE GENOMIC DNA]</scope>
</reference>
<evidence type="ECO:0000313" key="3">
    <source>
        <dbReference type="Proteomes" id="UP000177626"/>
    </source>
</evidence>
<comment type="caution">
    <text evidence="2">The sequence shown here is derived from an EMBL/GenBank/DDBJ whole genome shotgun (WGS) entry which is preliminary data.</text>
</comment>
<proteinExistence type="predicted"/>
<organism evidence="2 3">
    <name type="scientific">Candidatus Komeilibacteria bacterium RIFOXYC1_FULL_37_11</name>
    <dbReference type="NCBI Taxonomy" id="1798555"/>
    <lineage>
        <taxon>Bacteria</taxon>
        <taxon>Candidatus Komeiliibacteriota</taxon>
    </lineage>
</organism>
<dbReference type="EMBL" id="MHKQ01000001">
    <property type="protein sequence ID" value="OGY94911.1"/>
    <property type="molecule type" value="Genomic_DNA"/>
</dbReference>
<sequence>MNKENPTQNNSNEIFLTRHSEAEYRTNRAILENDPEGSLDPEDQISPDLSEKGKKLAREKAEEFFSKLNHQEDSLFFVSSNQIRAIETANIYREVAKEKGFEILKPEHTRSEYSEDMSGGDIRVVQSLSLQVPNMIIQHVFSREEALKGVDWDKVSEETKEKWDRARKIIEADDHGSWGANYYYHSEEIKKIFPELKSAKDLDEAQFKNVLRLVKFADKKIKESGSEKKIKILGFGHENYLGVALNEYFQDHEIKNCETVSFQVDEDNIKASFRGQEKDIS</sequence>
<evidence type="ECO:0000256" key="1">
    <source>
        <dbReference type="SAM" id="MobiDB-lite"/>
    </source>
</evidence>
<evidence type="ECO:0008006" key="4">
    <source>
        <dbReference type="Google" id="ProtNLM"/>
    </source>
</evidence>
<dbReference type="Proteomes" id="UP000177626">
    <property type="component" value="Unassembled WGS sequence"/>
</dbReference>
<feature type="region of interest" description="Disordered" evidence="1">
    <location>
        <begin position="29"/>
        <end position="53"/>
    </location>
</feature>
<dbReference type="AlphaFoldDB" id="A0A1G2C1B3"/>